<proteinExistence type="predicted"/>
<protein>
    <submittedName>
        <fullName evidence="1">Uncharacterized protein</fullName>
    </submittedName>
</protein>
<name>A0A9X3EWP3_9BACT</name>
<evidence type="ECO:0000313" key="2">
    <source>
        <dbReference type="Proteomes" id="UP001150924"/>
    </source>
</evidence>
<dbReference type="Proteomes" id="UP001150924">
    <property type="component" value="Unassembled WGS sequence"/>
</dbReference>
<dbReference type="AlphaFoldDB" id="A0A9X3EWP3"/>
<evidence type="ECO:0000313" key="1">
    <source>
        <dbReference type="EMBL" id="MCY1011476.1"/>
    </source>
</evidence>
<gene>
    <name evidence="1" type="ORF">OV079_39135</name>
</gene>
<sequence>MLTGDFELNGAFAILEVTAAALAAHAALFGAWDRVAGLVAAEGDLRAVLARLNLAEALPTGQRYRPASPYYVRDTAAVARLLELGRLFAEETDNGTRLRLVTTAVAAPELRTRLRRITDDLR</sequence>
<reference evidence="1" key="1">
    <citation type="submission" date="2022-11" db="EMBL/GenBank/DDBJ databases">
        <title>Minimal conservation of predation-associated metabolite biosynthetic gene clusters underscores biosynthetic potential of Myxococcota including descriptions for ten novel species: Archangium lansinium sp. nov., Myxococcus landrumus sp. nov., Nannocystis bai.</title>
        <authorList>
            <person name="Ahearne A."/>
            <person name="Stevens C."/>
            <person name="Phillips K."/>
        </authorList>
    </citation>
    <scope>NUCLEOTIDE SEQUENCE</scope>
    <source>
        <strain evidence="1">Na p29</strain>
    </source>
</reference>
<dbReference type="EMBL" id="JAPNKE010000002">
    <property type="protein sequence ID" value="MCY1011476.1"/>
    <property type="molecule type" value="Genomic_DNA"/>
</dbReference>
<organism evidence="1 2">
    <name type="scientific">Nannocystis pusilla</name>
    <dbReference type="NCBI Taxonomy" id="889268"/>
    <lineage>
        <taxon>Bacteria</taxon>
        <taxon>Pseudomonadati</taxon>
        <taxon>Myxococcota</taxon>
        <taxon>Polyangia</taxon>
        <taxon>Nannocystales</taxon>
        <taxon>Nannocystaceae</taxon>
        <taxon>Nannocystis</taxon>
    </lineage>
</organism>
<dbReference type="RefSeq" id="WP_267774751.1">
    <property type="nucleotide sequence ID" value="NZ_JAPNKE010000002.1"/>
</dbReference>
<keyword evidence="2" id="KW-1185">Reference proteome</keyword>
<comment type="caution">
    <text evidence="1">The sequence shown here is derived from an EMBL/GenBank/DDBJ whole genome shotgun (WGS) entry which is preliminary data.</text>
</comment>
<accession>A0A9X3EWP3</accession>